<dbReference type="OrthoDB" id="6618110at2759"/>
<reference evidence="2 3" key="1">
    <citation type="submission" date="2019-08" db="EMBL/GenBank/DDBJ databases">
        <title>Whole genome of Aphis craccivora.</title>
        <authorList>
            <person name="Voronova N.V."/>
            <person name="Shulinski R.S."/>
            <person name="Bandarenka Y.V."/>
            <person name="Zhorov D.G."/>
            <person name="Warner D."/>
        </authorList>
    </citation>
    <scope>NUCLEOTIDE SEQUENCE [LARGE SCALE GENOMIC DNA]</scope>
    <source>
        <strain evidence="2">180601</strain>
        <tissue evidence="2">Whole Body</tissue>
    </source>
</reference>
<feature type="region of interest" description="Disordered" evidence="1">
    <location>
        <begin position="434"/>
        <end position="453"/>
    </location>
</feature>
<comment type="caution">
    <text evidence="2">The sequence shown here is derived from an EMBL/GenBank/DDBJ whole genome shotgun (WGS) entry which is preliminary data.</text>
</comment>
<dbReference type="EMBL" id="VUJU01014252">
    <property type="protein sequence ID" value="KAF0702538.1"/>
    <property type="molecule type" value="Genomic_DNA"/>
</dbReference>
<gene>
    <name evidence="2" type="ORF">FWK35_00037382</name>
</gene>
<keyword evidence="2" id="KW-0808">Transferase</keyword>
<name>A0A6G0VMP9_APHCR</name>
<feature type="region of interest" description="Disordered" evidence="1">
    <location>
        <begin position="468"/>
        <end position="535"/>
    </location>
</feature>
<sequence length="535" mass="59714">GIRNSESDFGNRNSVFGIRSSEFRSRNSEFGIRGQNSEYSFRNSEFGIRLRKSEFGIRVCNSEVSIRNSESEFGNRNSVFGIRNSEFSIWNSESEIGIQNLVFGIRNSELGSRNSEFGIRVRNSEVSYRNSEFEIRVRTSELNIRNSEIGIRGQNTEFNIRNSEFGIKGQRGWGNAVAMTIYKCVFIPRMAYAASTWAQACMGHYRHRNRANTAQRRPLLAITGAYKTTSTAALQILAGLPPLDLELGRVARIERGKAAVRRGETRANEAADKEVRYNIAAEHLWERRWVAGDKGRRTASWFPTVRSRLERVWVIPDHYTSQFMTGHGDFAASLCRFGLKSEARCKCGCPEETSEHVLYWCPLFSREREKLVAKVLAAGADWPCSDEFMTSSEDMFLAFKNFAHRALDAKMKALRSRATLKEANWRTSLKAYKPSPRIADKRGDQFSPGNETGACLPADSGLRAIDRHKTRSPGAGSGNLSRKPLPHNKGNFAATGREGTLAGLGSCEGPGIGSLEPHATGVREASPCARQPIQA</sequence>
<dbReference type="AlphaFoldDB" id="A0A6G0VMP9"/>
<evidence type="ECO:0000313" key="2">
    <source>
        <dbReference type="EMBL" id="KAF0702538.1"/>
    </source>
</evidence>
<proteinExistence type="predicted"/>
<protein>
    <submittedName>
        <fullName evidence="2">Reverse transcriptase domain-containing protein</fullName>
    </submittedName>
</protein>
<evidence type="ECO:0000313" key="3">
    <source>
        <dbReference type="Proteomes" id="UP000478052"/>
    </source>
</evidence>
<dbReference type="Proteomes" id="UP000478052">
    <property type="component" value="Unassembled WGS sequence"/>
</dbReference>
<keyword evidence="2" id="KW-0695">RNA-directed DNA polymerase</keyword>
<feature type="non-terminal residue" evidence="2">
    <location>
        <position position="535"/>
    </location>
</feature>
<accession>A0A6G0VMP9</accession>
<feature type="non-terminal residue" evidence="2">
    <location>
        <position position="1"/>
    </location>
</feature>
<evidence type="ECO:0000256" key="1">
    <source>
        <dbReference type="SAM" id="MobiDB-lite"/>
    </source>
</evidence>
<keyword evidence="3" id="KW-1185">Reference proteome</keyword>
<dbReference type="GO" id="GO:0003964">
    <property type="term" value="F:RNA-directed DNA polymerase activity"/>
    <property type="evidence" value="ECO:0007669"/>
    <property type="project" value="UniProtKB-KW"/>
</dbReference>
<organism evidence="2 3">
    <name type="scientific">Aphis craccivora</name>
    <name type="common">Cowpea aphid</name>
    <dbReference type="NCBI Taxonomy" id="307492"/>
    <lineage>
        <taxon>Eukaryota</taxon>
        <taxon>Metazoa</taxon>
        <taxon>Ecdysozoa</taxon>
        <taxon>Arthropoda</taxon>
        <taxon>Hexapoda</taxon>
        <taxon>Insecta</taxon>
        <taxon>Pterygota</taxon>
        <taxon>Neoptera</taxon>
        <taxon>Paraneoptera</taxon>
        <taxon>Hemiptera</taxon>
        <taxon>Sternorrhyncha</taxon>
        <taxon>Aphidomorpha</taxon>
        <taxon>Aphidoidea</taxon>
        <taxon>Aphididae</taxon>
        <taxon>Aphidini</taxon>
        <taxon>Aphis</taxon>
        <taxon>Aphis</taxon>
    </lineage>
</organism>
<keyword evidence="2" id="KW-0548">Nucleotidyltransferase</keyword>